<dbReference type="GO" id="GO:0003676">
    <property type="term" value="F:nucleic acid binding"/>
    <property type="evidence" value="ECO:0007669"/>
    <property type="project" value="InterPro"/>
</dbReference>
<dbReference type="EMBL" id="GEZM01009496">
    <property type="protein sequence ID" value="JAV94554.1"/>
    <property type="molecule type" value="Transcribed_RNA"/>
</dbReference>
<accession>A0A1Y1N9D3</accession>
<dbReference type="InterPro" id="IPR036875">
    <property type="entry name" value="Znf_CCHC_sf"/>
</dbReference>
<dbReference type="EMBL" id="GEZM01009498">
    <property type="protein sequence ID" value="JAV94549.1"/>
    <property type="molecule type" value="Transcribed_RNA"/>
</dbReference>
<dbReference type="SUPFAM" id="SSF57756">
    <property type="entry name" value="Retrovirus zinc finger-like domains"/>
    <property type="match status" value="1"/>
</dbReference>
<protein>
    <recommendedName>
        <fullName evidence="2">CCHC-type domain-containing protein</fullName>
    </recommendedName>
</protein>
<dbReference type="GO" id="GO:0008270">
    <property type="term" value="F:zinc ion binding"/>
    <property type="evidence" value="ECO:0007669"/>
    <property type="project" value="UniProtKB-KW"/>
</dbReference>
<dbReference type="PROSITE" id="PS50158">
    <property type="entry name" value="ZF_CCHC"/>
    <property type="match status" value="1"/>
</dbReference>
<dbReference type="Pfam" id="PF22936">
    <property type="entry name" value="Pol_BBD"/>
    <property type="match status" value="1"/>
</dbReference>
<keyword evidence="1" id="KW-0862">Zinc</keyword>
<dbReference type="InterPro" id="IPR054722">
    <property type="entry name" value="PolX-like_BBD"/>
</dbReference>
<evidence type="ECO:0000313" key="3">
    <source>
        <dbReference type="EMBL" id="JAV94554.1"/>
    </source>
</evidence>
<feature type="domain" description="CCHC-type" evidence="2">
    <location>
        <begin position="8"/>
        <end position="21"/>
    </location>
</feature>
<evidence type="ECO:0000259" key="2">
    <source>
        <dbReference type="PROSITE" id="PS50158"/>
    </source>
</evidence>
<name>A0A1Y1N9D3_PHOPY</name>
<keyword evidence="1" id="KW-0863">Zinc-finger</keyword>
<dbReference type="Pfam" id="PF00098">
    <property type="entry name" value="zf-CCHC"/>
    <property type="match status" value="1"/>
</dbReference>
<dbReference type="AlphaFoldDB" id="A0A1Y1N9D3"/>
<organism evidence="3">
    <name type="scientific">Photinus pyralis</name>
    <name type="common">Common eastern firefly</name>
    <name type="synonym">Lampyris pyralis</name>
    <dbReference type="NCBI Taxonomy" id="7054"/>
    <lineage>
        <taxon>Eukaryota</taxon>
        <taxon>Metazoa</taxon>
        <taxon>Ecdysozoa</taxon>
        <taxon>Arthropoda</taxon>
        <taxon>Hexapoda</taxon>
        <taxon>Insecta</taxon>
        <taxon>Pterygota</taxon>
        <taxon>Neoptera</taxon>
        <taxon>Endopterygota</taxon>
        <taxon>Coleoptera</taxon>
        <taxon>Polyphaga</taxon>
        <taxon>Elateriformia</taxon>
        <taxon>Elateroidea</taxon>
        <taxon>Lampyridae</taxon>
        <taxon>Lampyrinae</taxon>
        <taxon>Photinus</taxon>
    </lineage>
</organism>
<dbReference type="Gene3D" id="4.10.60.10">
    <property type="entry name" value="Zinc finger, CCHC-type"/>
    <property type="match status" value="1"/>
</dbReference>
<dbReference type="InterPro" id="IPR001878">
    <property type="entry name" value="Znf_CCHC"/>
</dbReference>
<evidence type="ECO:0000256" key="1">
    <source>
        <dbReference type="PROSITE-ProRule" id="PRU00047"/>
    </source>
</evidence>
<proteinExistence type="predicted"/>
<keyword evidence="1" id="KW-0479">Metal-binding</keyword>
<reference evidence="3" key="1">
    <citation type="journal article" date="2016" name="Sci. Rep.">
        <title>Molecular characterization of firefly nuptial gifts: a multi-omics approach sheds light on postcopulatory sexual selection.</title>
        <authorList>
            <person name="Al-Wathiqui N."/>
            <person name="Fallon T.R."/>
            <person name="South A."/>
            <person name="Weng J.K."/>
            <person name="Lewis S.M."/>
        </authorList>
    </citation>
    <scope>NUCLEOTIDE SEQUENCE</scope>
</reference>
<sequence>MDRKKIICHNCRKPGHLRADCWFNKKQANEVEHARGHDEEEDEPTAFLTVAAMEVSPVNHIMWYVDSGATDHMVCNESYFSQINKLDKPINITVAKENEILKASKIGNINVT</sequence>